<evidence type="ECO:0000313" key="2">
    <source>
        <dbReference type="EMBL" id="EFP00842.1"/>
    </source>
</evidence>
<reference evidence="2" key="1">
    <citation type="submission" date="2007-07" db="EMBL/GenBank/DDBJ databases">
        <title>PCAP assembly of the Caenorhabditis remanei genome.</title>
        <authorList>
            <consortium name="The Caenorhabditis remanei Sequencing Consortium"/>
            <person name="Wilson R.K."/>
        </authorList>
    </citation>
    <scope>NUCLEOTIDE SEQUENCE [LARGE SCALE GENOMIC DNA]</scope>
    <source>
        <strain evidence="2">PB4641</strain>
    </source>
</reference>
<dbReference type="Proteomes" id="UP000008281">
    <property type="component" value="Unassembled WGS sequence"/>
</dbReference>
<feature type="compositionally biased region" description="Polar residues" evidence="1">
    <location>
        <begin position="114"/>
        <end position="130"/>
    </location>
</feature>
<dbReference type="HOGENOM" id="CLU_1230933_0_0_1"/>
<feature type="region of interest" description="Disordered" evidence="1">
    <location>
        <begin position="114"/>
        <end position="143"/>
    </location>
</feature>
<organism evidence="3">
    <name type="scientific">Caenorhabditis remanei</name>
    <name type="common">Caenorhabditis vulgaris</name>
    <dbReference type="NCBI Taxonomy" id="31234"/>
    <lineage>
        <taxon>Eukaryota</taxon>
        <taxon>Metazoa</taxon>
        <taxon>Ecdysozoa</taxon>
        <taxon>Nematoda</taxon>
        <taxon>Chromadorea</taxon>
        <taxon>Rhabditida</taxon>
        <taxon>Rhabditina</taxon>
        <taxon>Rhabditomorpha</taxon>
        <taxon>Rhabditoidea</taxon>
        <taxon>Rhabditidae</taxon>
        <taxon>Peloderinae</taxon>
        <taxon>Caenorhabditis</taxon>
    </lineage>
</organism>
<proteinExistence type="predicted"/>
<dbReference type="AlphaFoldDB" id="E3NJG2"/>
<name>E3NJG2_CAERE</name>
<protein>
    <submittedName>
        <fullName evidence="2">Uncharacterized protein</fullName>
    </submittedName>
</protein>
<keyword evidence="3" id="KW-1185">Reference proteome</keyword>
<feature type="compositionally biased region" description="Basic and acidic residues" evidence="1">
    <location>
        <begin position="132"/>
        <end position="143"/>
    </location>
</feature>
<evidence type="ECO:0000313" key="3">
    <source>
        <dbReference type="Proteomes" id="UP000008281"/>
    </source>
</evidence>
<dbReference type="EMBL" id="DS268741">
    <property type="protein sequence ID" value="EFP00842.1"/>
    <property type="molecule type" value="Genomic_DNA"/>
</dbReference>
<sequence length="225" mass="25308">MAHRQNQKMIPAIPTTSLRSEQLDGLELQLYNRYERRVRTDKEQEDVDEKTFINKLIKEFKESLTPDGEGIIHIGIPHTGRQGELVDSSVVTKQRRSSLLGRHLQEKEAREAYQTNTLSWPTSASSNQARRSVLEAESFREERKSKQKVLDWNKAQEATMCQQQQELDRSPRTKSSNKTCCFGPSSASDNTSGQSAHPQTAQQTSPASGQNAPLGQPDASTKKQV</sequence>
<feature type="region of interest" description="Disordered" evidence="1">
    <location>
        <begin position="161"/>
        <end position="225"/>
    </location>
</feature>
<gene>
    <name evidence="2" type="ORF">CRE_07071</name>
</gene>
<feature type="compositionally biased region" description="Polar residues" evidence="1">
    <location>
        <begin position="173"/>
        <end position="225"/>
    </location>
</feature>
<accession>E3NJG2</accession>
<dbReference type="InParanoid" id="E3NJG2"/>
<evidence type="ECO:0000256" key="1">
    <source>
        <dbReference type="SAM" id="MobiDB-lite"/>
    </source>
</evidence>